<comment type="caution">
    <text evidence="1">The sequence shown here is derived from an EMBL/GenBank/DDBJ whole genome shotgun (WGS) entry which is preliminary data.</text>
</comment>
<organism evidence="1 2">
    <name type="scientific">Streptomyces thermolineatus</name>
    <dbReference type="NCBI Taxonomy" id="44033"/>
    <lineage>
        <taxon>Bacteria</taxon>
        <taxon>Bacillati</taxon>
        <taxon>Actinomycetota</taxon>
        <taxon>Actinomycetes</taxon>
        <taxon>Kitasatosporales</taxon>
        <taxon>Streptomycetaceae</taxon>
        <taxon>Streptomyces</taxon>
    </lineage>
</organism>
<sequence length="261" mass="28267">MDVTFSTLAERPELAASLWFPDTWPEFVLNDPVGWAHFGRAAATFPEFTVVGTDGDGEVVVRGHSAPFALAAPGRGALPAGGWDQVLLWAFSDHRRSVLPDTVSALEVTVRSDRLGRGLSAAALDALRDNVRARGFRELVAPVRPTGKHREPATPMAEYAWRTREDGLPADPWLRTHVRAGGVIDSVAPASMTVAGSLSQWREWTGLPFDEEGPVEVPGGLVPVRCEPRHDHAVYVEPNVWVRHALAPEPGGDTDGAHRAD</sequence>
<gene>
    <name evidence="1" type="ORF">GCM10010406_18350</name>
</gene>
<dbReference type="RefSeq" id="WP_344382630.1">
    <property type="nucleotide sequence ID" value="NZ_BAAATA010000008.1"/>
</dbReference>
<keyword evidence="2" id="KW-1185">Reference proteome</keyword>
<accession>A0ABN3LGX3</accession>
<evidence type="ECO:0000313" key="1">
    <source>
        <dbReference type="EMBL" id="GAA2482391.1"/>
    </source>
</evidence>
<proteinExistence type="predicted"/>
<evidence type="ECO:0000313" key="2">
    <source>
        <dbReference type="Proteomes" id="UP001501358"/>
    </source>
</evidence>
<name>A0ABN3LGX3_9ACTN</name>
<dbReference type="Proteomes" id="UP001501358">
    <property type="component" value="Unassembled WGS sequence"/>
</dbReference>
<dbReference type="EMBL" id="BAAATA010000008">
    <property type="protein sequence ID" value="GAA2482391.1"/>
    <property type="molecule type" value="Genomic_DNA"/>
</dbReference>
<reference evidence="1 2" key="1">
    <citation type="journal article" date="2019" name="Int. J. Syst. Evol. Microbiol.">
        <title>The Global Catalogue of Microorganisms (GCM) 10K type strain sequencing project: providing services to taxonomists for standard genome sequencing and annotation.</title>
        <authorList>
            <consortium name="The Broad Institute Genomics Platform"/>
            <consortium name="The Broad Institute Genome Sequencing Center for Infectious Disease"/>
            <person name="Wu L."/>
            <person name="Ma J."/>
        </authorList>
    </citation>
    <scope>NUCLEOTIDE SEQUENCE [LARGE SCALE GENOMIC DNA]</scope>
    <source>
        <strain evidence="1 2">JCM 6307</strain>
    </source>
</reference>
<protein>
    <recommendedName>
        <fullName evidence="3">N-acetyltransferase</fullName>
    </recommendedName>
</protein>
<evidence type="ECO:0008006" key="3">
    <source>
        <dbReference type="Google" id="ProtNLM"/>
    </source>
</evidence>
<dbReference type="Gene3D" id="3.40.630.30">
    <property type="match status" value="1"/>
</dbReference>